<dbReference type="InterPro" id="IPR045379">
    <property type="entry name" value="Crinkler_N"/>
</dbReference>
<organism evidence="5 6">
    <name type="scientific">Rhizophagus clarus</name>
    <dbReference type="NCBI Taxonomy" id="94130"/>
    <lineage>
        <taxon>Eukaryota</taxon>
        <taxon>Fungi</taxon>
        <taxon>Fungi incertae sedis</taxon>
        <taxon>Mucoromycota</taxon>
        <taxon>Glomeromycotina</taxon>
        <taxon>Glomeromycetes</taxon>
        <taxon>Glomerales</taxon>
        <taxon>Glomeraceae</taxon>
        <taxon>Rhizophagus</taxon>
    </lineage>
</organism>
<dbReference type="STRING" id="94130.A0A2Z6Q4Z3"/>
<dbReference type="PANTHER" id="PTHR10666">
    <property type="entry name" value="UBIQUITIN"/>
    <property type="match status" value="1"/>
</dbReference>
<evidence type="ECO:0000313" key="6">
    <source>
        <dbReference type="Proteomes" id="UP000247702"/>
    </source>
</evidence>
<keyword evidence="6" id="KW-1185">Reference proteome</keyword>
<dbReference type="InterPro" id="IPR019956">
    <property type="entry name" value="Ubiquitin_dom"/>
</dbReference>
<feature type="domain" description="Ubiquitin-like" evidence="4">
    <location>
        <begin position="52"/>
        <end position="126"/>
    </location>
</feature>
<dbReference type="SUPFAM" id="SSF54236">
    <property type="entry name" value="Ubiquitin-like"/>
    <property type="match status" value="2"/>
</dbReference>
<dbReference type="SMART" id="SM00213">
    <property type="entry name" value="UBQ"/>
    <property type="match status" value="2"/>
</dbReference>
<protein>
    <recommendedName>
        <fullName evidence="4">Ubiquitin-like domain-containing protein</fullName>
    </recommendedName>
</protein>
<dbReference type="GO" id="GO:0005576">
    <property type="term" value="C:extracellular region"/>
    <property type="evidence" value="ECO:0007669"/>
    <property type="project" value="UniProtKB-SubCell"/>
</dbReference>
<name>A0A2Z6Q4Z3_9GLOM</name>
<gene>
    <name evidence="5" type="ORF">RclHR1_11650004</name>
</gene>
<dbReference type="Pfam" id="PF00240">
    <property type="entry name" value="ubiquitin"/>
    <property type="match status" value="1"/>
</dbReference>
<evidence type="ECO:0000313" key="5">
    <source>
        <dbReference type="EMBL" id="GBB85077.1"/>
    </source>
</evidence>
<dbReference type="InterPro" id="IPR000626">
    <property type="entry name" value="Ubiquitin-like_dom"/>
</dbReference>
<evidence type="ECO:0000256" key="2">
    <source>
        <dbReference type="ARBA" id="ARBA00004613"/>
    </source>
</evidence>
<evidence type="ECO:0000256" key="3">
    <source>
        <dbReference type="ARBA" id="ARBA00022525"/>
    </source>
</evidence>
<dbReference type="AlphaFoldDB" id="A0A2Z6Q4Z3"/>
<evidence type="ECO:0000256" key="1">
    <source>
        <dbReference type="ARBA" id="ARBA00004340"/>
    </source>
</evidence>
<sequence length="681" mass="77733">MIYVKTSTGIIELKVCLSDTIIQIKKMIQDLKGFSSDKQCITFDDVKLDDHYTLSCYNIQKESKQTIKLNLIPNNTIKEVKSMIKDKKRISPGQQRIIFNSKELNDYYTLSYYDIKNESILYLDIKSIIYVKRATGKVINLEVKTNETIRQIKQKIQDDKWIINNNTNYVSYLLNFFPAACRSMWKFSQLSAKILRNQTMANTLTLNCLVIPDVSPESVTRHSITTLKISSNETVDLLRPMIKERWPSLFENILPTNFILRKIDSGVVVTIYDQIRQYNNGQGESGEEMFPYQLISSHSPQQPPNDKIHIILFGPDLKDAIKEKLHPKFENVTANDIKLWKVDISFEEENKILELVNTKINVNIKEELGGVELLPLSKISKYFPSQPADEHIHIIVQRPVETKVVHCTATYGRKSKKFQWTVTRGQITLSALKSRLRTCFTLPDGTEDEHIVINRAIWTRGLKVDLPIVVDTSQQPFSSWTFPQIKTLFGLTADSYIDLPRFDGKPAFSRNWCGANEATRREFISSVLHGVSSCYDGEVKVCPEYELSGSHGKGPVDWVIKIGDTIIVVIEAKREDINQGVGQNTIQLQASSQRNKKKRTYNEALREDVMYGIVSTGVNWVIIKLVTTGECNDNDNGNVEELLSSRTPFTFLLTRMCLTKVLCLKNSRICLGKSSGYLIAR</sequence>
<keyword evidence="3" id="KW-0964">Secreted</keyword>
<dbReference type="PRINTS" id="PR00348">
    <property type="entry name" value="UBIQUITIN"/>
</dbReference>
<dbReference type="EMBL" id="BEXD01000186">
    <property type="protein sequence ID" value="GBB85077.1"/>
    <property type="molecule type" value="Genomic_DNA"/>
</dbReference>
<dbReference type="InterPro" id="IPR050158">
    <property type="entry name" value="Ubiquitin_ubiquitin-like"/>
</dbReference>
<comment type="subcellular location">
    <subcellularLocation>
        <location evidence="1">Host cell</location>
    </subcellularLocation>
    <subcellularLocation>
        <location evidence="2">Secreted</location>
    </subcellularLocation>
</comment>
<dbReference type="Pfam" id="PF20147">
    <property type="entry name" value="Crinkler"/>
    <property type="match status" value="2"/>
</dbReference>
<evidence type="ECO:0000259" key="4">
    <source>
        <dbReference type="PROSITE" id="PS50053"/>
    </source>
</evidence>
<feature type="domain" description="Ubiquitin-like" evidence="4">
    <location>
        <begin position="1"/>
        <end position="55"/>
    </location>
</feature>
<reference evidence="5 6" key="1">
    <citation type="submission" date="2017-11" db="EMBL/GenBank/DDBJ databases">
        <title>The genome of Rhizophagus clarus HR1 reveals common genetic basis of auxotrophy among arbuscular mycorrhizal fungi.</title>
        <authorList>
            <person name="Kobayashi Y."/>
        </authorList>
    </citation>
    <scope>NUCLEOTIDE SEQUENCE [LARGE SCALE GENOMIC DNA]</scope>
    <source>
        <strain evidence="5 6">HR1</strain>
    </source>
</reference>
<dbReference type="Gene3D" id="3.10.20.90">
    <property type="entry name" value="Phosphatidylinositol 3-kinase Catalytic Subunit, Chain A, domain 1"/>
    <property type="match status" value="3"/>
</dbReference>
<dbReference type="PROSITE" id="PS50053">
    <property type="entry name" value="UBIQUITIN_2"/>
    <property type="match status" value="2"/>
</dbReference>
<dbReference type="Proteomes" id="UP000247702">
    <property type="component" value="Unassembled WGS sequence"/>
</dbReference>
<proteinExistence type="predicted"/>
<dbReference type="GO" id="GO:0043657">
    <property type="term" value="C:host cell"/>
    <property type="evidence" value="ECO:0007669"/>
    <property type="project" value="UniProtKB-SubCell"/>
</dbReference>
<comment type="caution">
    <text evidence="5">The sequence shown here is derived from an EMBL/GenBank/DDBJ whole genome shotgun (WGS) entry which is preliminary data.</text>
</comment>
<accession>A0A2Z6Q4Z3</accession>
<dbReference type="InterPro" id="IPR029071">
    <property type="entry name" value="Ubiquitin-like_domsf"/>
</dbReference>